<dbReference type="InterPro" id="IPR029063">
    <property type="entry name" value="SAM-dependent_MTases_sf"/>
</dbReference>
<name>A0A6A0A041_HAELA</name>
<dbReference type="SUPFAM" id="SSF53335">
    <property type="entry name" value="S-adenosyl-L-methionine-dependent methyltransferases"/>
    <property type="match status" value="1"/>
</dbReference>
<dbReference type="InterPro" id="IPR019012">
    <property type="entry name" value="RNA_cap_Gua-N2-MeTrfase"/>
</dbReference>
<evidence type="ECO:0000256" key="4">
    <source>
        <dbReference type="ARBA" id="ARBA00048740"/>
    </source>
</evidence>
<comment type="catalytic activity">
    <reaction evidence="6">
        <text>a 5'-end (N(7)-methyl 5'-triphosphoguanosine)-ribonucleoside in snRNA + S-adenosyl-L-methionine = a 5'-end (N(2),N(7)-dimethyl 5'-triphosphoguanosine)-ribonucleoside in snRNA + S-adenosyl-L-homocysteine + H(+)</text>
        <dbReference type="Rhea" id="RHEA:78471"/>
        <dbReference type="Rhea" id="RHEA-COMP:19085"/>
        <dbReference type="Rhea" id="RHEA-COMP:19087"/>
        <dbReference type="ChEBI" id="CHEBI:15378"/>
        <dbReference type="ChEBI" id="CHEBI:57856"/>
        <dbReference type="ChEBI" id="CHEBI:59789"/>
        <dbReference type="ChEBI" id="CHEBI:156461"/>
        <dbReference type="ChEBI" id="CHEBI:172880"/>
    </reaction>
    <physiologicalReaction direction="left-to-right" evidence="6">
        <dbReference type="Rhea" id="RHEA:78472"/>
    </physiologicalReaction>
</comment>
<gene>
    <name evidence="9" type="ORF">HaLaN_22491</name>
</gene>
<feature type="compositionally biased region" description="Low complexity" evidence="8">
    <location>
        <begin position="48"/>
        <end position="69"/>
    </location>
</feature>
<feature type="compositionally biased region" description="Low complexity" evidence="8">
    <location>
        <begin position="120"/>
        <end position="149"/>
    </location>
</feature>
<dbReference type="GO" id="GO:0005634">
    <property type="term" value="C:nucleus"/>
    <property type="evidence" value="ECO:0007669"/>
    <property type="project" value="TreeGrafter"/>
</dbReference>
<sequence length="399" mass="41397">MDLVTLHAHAEETTAVTAEALSATDTKTYRLGPLLITSVLLTDIGLQGQQPSSGQQPAGQQAGGWWSQGRAAGVHQWQAPGCGFVPCWLKEEADSGQQGAQAGWGSPPGAQPHLPASPMAAARLQPAPPWAQRQQQAAAAQGESGGAPALPNQAQGAPQGAPVGPDQAQAVQGAEGVGPGPAVRGVGRLALEPGTKAYVRTLLPRNMFKYWLQRYSLFSKLDQGVQISAKRAAMAQHNAGVYGVGHKVEVLCADFFAAAPTLVADTIFVSPPWGGPSYKCDAFQVLQPAEGMSFSIQHLLQVALGVGRHQLAAVEQGHLATALAQPAGGAKPAAAAGGGQDQVLQGVPGSPSRGVVALFLPRTTLLAELAALVPAGQVWQVERNYVNCRLKGITFYCYT</sequence>
<evidence type="ECO:0000256" key="7">
    <source>
        <dbReference type="ARBA" id="ARBA00049790"/>
    </source>
</evidence>
<dbReference type="Gene3D" id="3.40.50.150">
    <property type="entry name" value="Vaccinia Virus protein VP39"/>
    <property type="match status" value="1"/>
</dbReference>
<accession>A0A6A0A041</accession>
<dbReference type="Pfam" id="PF09445">
    <property type="entry name" value="Methyltransf_15"/>
    <property type="match status" value="1"/>
</dbReference>
<evidence type="ECO:0000256" key="1">
    <source>
        <dbReference type="ARBA" id="ARBA00018517"/>
    </source>
</evidence>
<evidence type="ECO:0000256" key="5">
    <source>
        <dbReference type="ARBA" id="ARBA00048763"/>
    </source>
</evidence>
<dbReference type="Proteomes" id="UP000485058">
    <property type="component" value="Unassembled WGS sequence"/>
</dbReference>
<evidence type="ECO:0000313" key="10">
    <source>
        <dbReference type="Proteomes" id="UP000485058"/>
    </source>
</evidence>
<dbReference type="PANTHER" id="PTHR14741">
    <property type="entry name" value="S-ADENOSYLMETHIONINE-DEPENDENT METHYLTRANSFERASE RELATED"/>
    <property type="match status" value="1"/>
</dbReference>
<reference evidence="9 10" key="1">
    <citation type="submission" date="2020-02" db="EMBL/GenBank/DDBJ databases">
        <title>Draft genome sequence of Haematococcus lacustris strain NIES-144.</title>
        <authorList>
            <person name="Morimoto D."/>
            <person name="Nakagawa S."/>
            <person name="Yoshida T."/>
            <person name="Sawayama S."/>
        </authorList>
    </citation>
    <scope>NUCLEOTIDE SEQUENCE [LARGE SCALE GENOMIC DNA]</scope>
    <source>
        <strain evidence="9 10">NIES-144</strain>
    </source>
</reference>
<feature type="region of interest" description="Disordered" evidence="8">
    <location>
        <begin position="48"/>
        <end position="72"/>
    </location>
</feature>
<feature type="compositionally biased region" description="Low complexity" evidence="8">
    <location>
        <begin position="95"/>
        <end position="112"/>
    </location>
</feature>
<protein>
    <recommendedName>
        <fullName evidence="1">Trimethylguanosine synthase</fullName>
    </recommendedName>
    <alternativeName>
        <fullName evidence="7">Cap-specific guanine-N(2) methyltransferase</fullName>
    </alternativeName>
</protein>
<evidence type="ECO:0000313" key="9">
    <source>
        <dbReference type="EMBL" id="GFH24656.1"/>
    </source>
</evidence>
<dbReference type="GO" id="GO:0071164">
    <property type="term" value="F:RNA cap trimethylguanosine synthase activity"/>
    <property type="evidence" value="ECO:0007669"/>
    <property type="project" value="TreeGrafter"/>
</dbReference>
<comment type="catalytic activity">
    <reaction evidence="3">
        <text>a 5'-end (N(2),N(7)-dimethyl 5'-triphosphoguanosine)-ribonucleoside in snoRNA + S-adenosyl-L-methionine = a 5'-end (N(2),N(2),N(7)-trimethyl 5'-triphosphoguanosine)-ribonucleoside in snoRNA + S-adenosyl-L-homocysteine + H(+)</text>
        <dbReference type="Rhea" id="RHEA:78507"/>
        <dbReference type="Rhea" id="RHEA-COMP:19088"/>
        <dbReference type="Rhea" id="RHEA-COMP:19090"/>
        <dbReference type="ChEBI" id="CHEBI:15378"/>
        <dbReference type="ChEBI" id="CHEBI:57856"/>
        <dbReference type="ChEBI" id="CHEBI:59789"/>
        <dbReference type="ChEBI" id="CHEBI:167623"/>
        <dbReference type="ChEBI" id="CHEBI:172880"/>
    </reaction>
    <physiologicalReaction direction="left-to-right" evidence="3">
        <dbReference type="Rhea" id="RHEA:78508"/>
    </physiologicalReaction>
</comment>
<comment type="caution">
    <text evidence="9">The sequence shown here is derived from an EMBL/GenBank/DDBJ whole genome shotgun (WGS) entry which is preliminary data.</text>
</comment>
<evidence type="ECO:0000256" key="3">
    <source>
        <dbReference type="ARBA" id="ARBA00047418"/>
    </source>
</evidence>
<evidence type="ECO:0000256" key="6">
    <source>
        <dbReference type="ARBA" id="ARBA00049075"/>
    </source>
</evidence>
<keyword evidence="10" id="KW-1185">Reference proteome</keyword>
<dbReference type="AlphaFoldDB" id="A0A6A0A041"/>
<comment type="catalytic activity">
    <reaction evidence="5">
        <text>a 5'-end (N(2),N(7)-dimethyl 5'-triphosphoguanosine)-ribonucleoside in snRNA + S-adenosyl-L-methionine = a 5'-end (N(2),N(2),N(7)-trimethyl 5'-triphosphoguanosine)-ribonucleoside in snRNA + S-adenosyl-L-homocysteine + H(+)</text>
        <dbReference type="Rhea" id="RHEA:78479"/>
        <dbReference type="Rhea" id="RHEA-COMP:19087"/>
        <dbReference type="Rhea" id="RHEA-COMP:19089"/>
        <dbReference type="ChEBI" id="CHEBI:15378"/>
        <dbReference type="ChEBI" id="CHEBI:57856"/>
        <dbReference type="ChEBI" id="CHEBI:59789"/>
        <dbReference type="ChEBI" id="CHEBI:167623"/>
        <dbReference type="ChEBI" id="CHEBI:172880"/>
    </reaction>
    <physiologicalReaction direction="left-to-right" evidence="5">
        <dbReference type="Rhea" id="RHEA:78480"/>
    </physiologicalReaction>
</comment>
<dbReference type="PANTHER" id="PTHR14741:SF32">
    <property type="entry name" value="TRIMETHYLGUANOSINE SYNTHASE"/>
    <property type="match status" value="1"/>
</dbReference>
<feature type="region of interest" description="Disordered" evidence="8">
    <location>
        <begin position="93"/>
        <end position="179"/>
    </location>
</feature>
<comment type="similarity">
    <text evidence="2">Belongs to the methyltransferase superfamily. Trimethylguanosine synthase family.</text>
</comment>
<evidence type="ECO:0000256" key="2">
    <source>
        <dbReference type="ARBA" id="ARBA00025783"/>
    </source>
</evidence>
<comment type="catalytic activity">
    <reaction evidence="4">
        <text>a 5'-end (N(7)-methyl 5'-triphosphoguanosine)-ribonucleoside in snoRNA + S-adenosyl-L-methionine = a 5'-end (N(2),N(7)-dimethyl 5'-triphosphoguanosine)-ribonucleoside in snoRNA + S-adenosyl-L-homocysteine + H(+)</text>
        <dbReference type="Rhea" id="RHEA:78475"/>
        <dbReference type="Rhea" id="RHEA-COMP:19086"/>
        <dbReference type="Rhea" id="RHEA-COMP:19088"/>
        <dbReference type="ChEBI" id="CHEBI:15378"/>
        <dbReference type="ChEBI" id="CHEBI:57856"/>
        <dbReference type="ChEBI" id="CHEBI:59789"/>
        <dbReference type="ChEBI" id="CHEBI:156461"/>
        <dbReference type="ChEBI" id="CHEBI:172880"/>
    </reaction>
    <physiologicalReaction direction="left-to-right" evidence="4">
        <dbReference type="Rhea" id="RHEA:78476"/>
    </physiologicalReaction>
</comment>
<proteinExistence type="inferred from homology"/>
<evidence type="ECO:0000256" key="8">
    <source>
        <dbReference type="SAM" id="MobiDB-lite"/>
    </source>
</evidence>
<feature type="compositionally biased region" description="Low complexity" evidence="8">
    <location>
        <begin position="168"/>
        <end position="179"/>
    </location>
</feature>
<dbReference type="EMBL" id="BLLF01002596">
    <property type="protein sequence ID" value="GFH24656.1"/>
    <property type="molecule type" value="Genomic_DNA"/>
</dbReference>
<organism evidence="9 10">
    <name type="scientific">Haematococcus lacustris</name>
    <name type="common">Green alga</name>
    <name type="synonym">Haematococcus pluvialis</name>
    <dbReference type="NCBI Taxonomy" id="44745"/>
    <lineage>
        <taxon>Eukaryota</taxon>
        <taxon>Viridiplantae</taxon>
        <taxon>Chlorophyta</taxon>
        <taxon>core chlorophytes</taxon>
        <taxon>Chlorophyceae</taxon>
        <taxon>CS clade</taxon>
        <taxon>Chlamydomonadales</taxon>
        <taxon>Haematococcaceae</taxon>
        <taxon>Haematococcus</taxon>
    </lineage>
</organism>